<evidence type="ECO:0000256" key="1">
    <source>
        <dbReference type="ARBA" id="ARBA00022729"/>
    </source>
</evidence>
<reference evidence="3 4" key="1">
    <citation type="submission" date="2017-10" db="EMBL/GenBank/DDBJ databases">
        <title>Massilia psychrophilum sp. nov., a novel purple-pigmented bacterium isolated from Tianshan glacier, Xinjiang Municipality, China.</title>
        <authorList>
            <person name="Wang H."/>
        </authorList>
    </citation>
    <scope>NUCLEOTIDE SEQUENCE [LARGE SCALE GENOMIC DNA]</scope>
    <source>
        <strain evidence="3 4">JCM 30813</strain>
    </source>
</reference>
<dbReference type="EMBL" id="PDOB01000010">
    <property type="protein sequence ID" value="PIL40282.1"/>
    <property type="molecule type" value="Genomic_DNA"/>
</dbReference>
<dbReference type="PANTHER" id="PTHR36571:SF1">
    <property type="entry name" value="PROTEIN YGIW"/>
    <property type="match status" value="1"/>
</dbReference>
<dbReference type="PANTHER" id="PTHR36571">
    <property type="entry name" value="PROTEIN YGIW"/>
    <property type="match status" value="1"/>
</dbReference>
<dbReference type="InterPro" id="IPR036700">
    <property type="entry name" value="BOBF_sf"/>
</dbReference>
<keyword evidence="1 2" id="KW-0732">Signal</keyword>
<protein>
    <submittedName>
        <fullName evidence="3">Uncharacterized protein</fullName>
    </submittedName>
</protein>
<accession>A0A2G8T2R2</accession>
<evidence type="ECO:0000313" key="4">
    <source>
        <dbReference type="Proteomes" id="UP000228593"/>
    </source>
</evidence>
<dbReference type="AlphaFoldDB" id="A0A2G8T2R2"/>
<dbReference type="Gene3D" id="2.40.50.200">
    <property type="entry name" value="Bacterial OB-fold"/>
    <property type="match status" value="1"/>
</dbReference>
<dbReference type="Pfam" id="PF04076">
    <property type="entry name" value="BOF"/>
    <property type="match status" value="1"/>
</dbReference>
<name>A0A2G8T2R2_9BURK</name>
<gene>
    <name evidence="3" type="ORF">CR103_08385</name>
</gene>
<dbReference type="OrthoDB" id="6650354at2"/>
<dbReference type="SUPFAM" id="SSF101756">
    <property type="entry name" value="Hypothetical protein YgiW"/>
    <property type="match status" value="1"/>
</dbReference>
<dbReference type="NCBIfam" id="NF033674">
    <property type="entry name" value="stress_OB_fold"/>
    <property type="match status" value="1"/>
</dbReference>
<feature type="chain" id="PRO_5013587221" evidence="2">
    <location>
        <begin position="21"/>
        <end position="131"/>
    </location>
</feature>
<feature type="signal peptide" evidence="2">
    <location>
        <begin position="1"/>
        <end position="20"/>
    </location>
</feature>
<sequence>MKAAALALTALLGVSGSALAQYTGPSDGKKVIPGSAKKVPRNVAPTTVRALTASGKDDTEVSLQGRIVRHIGGDHYRFTDGTGEIDLDIDTEQWPANTPIDDKAELRITGEYNKGLIRDPKVEVARIDKLQ</sequence>
<keyword evidence="4" id="KW-1185">Reference proteome</keyword>
<proteinExistence type="predicted"/>
<dbReference type="Proteomes" id="UP000228593">
    <property type="component" value="Unassembled WGS sequence"/>
</dbReference>
<organism evidence="3 4">
    <name type="scientific">Massilia psychrophila</name>
    <dbReference type="NCBI Taxonomy" id="1603353"/>
    <lineage>
        <taxon>Bacteria</taxon>
        <taxon>Pseudomonadati</taxon>
        <taxon>Pseudomonadota</taxon>
        <taxon>Betaproteobacteria</taxon>
        <taxon>Burkholderiales</taxon>
        <taxon>Oxalobacteraceae</taxon>
        <taxon>Telluria group</taxon>
        <taxon>Massilia</taxon>
    </lineage>
</organism>
<comment type="caution">
    <text evidence="3">The sequence shown here is derived from an EMBL/GenBank/DDBJ whole genome shotgun (WGS) entry which is preliminary data.</text>
</comment>
<evidence type="ECO:0000313" key="3">
    <source>
        <dbReference type="EMBL" id="PIL40282.1"/>
    </source>
</evidence>
<evidence type="ECO:0000256" key="2">
    <source>
        <dbReference type="SAM" id="SignalP"/>
    </source>
</evidence>
<dbReference type="InterPro" id="IPR005220">
    <property type="entry name" value="CarO-like"/>
</dbReference>